<keyword evidence="4 7" id="KW-0436">Ligase</keyword>
<accession>A0ABN0X3R9</accession>
<evidence type="ECO:0000256" key="7">
    <source>
        <dbReference type="HAMAP-Rule" id="MF_00639"/>
    </source>
</evidence>
<dbReference type="Gene3D" id="3.40.1190.10">
    <property type="entry name" value="Mur-like, catalytic domain"/>
    <property type="match status" value="1"/>
</dbReference>
<comment type="pathway">
    <text evidence="2 7 8">Cell wall biogenesis; peptidoglycan biosynthesis.</text>
</comment>
<gene>
    <name evidence="7 11" type="primary">murD</name>
    <name evidence="11" type="ORF">GCM10009092_18340</name>
</gene>
<evidence type="ECO:0000256" key="2">
    <source>
        <dbReference type="ARBA" id="ARBA00004752"/>
    </source>
</evidence>
<evidence type="ECO:0000256" key="1">
    <source>
        <dbReference type="ARBA" id="ARBA00004496"/>
    </source>
</evidence>
<keyword evidence="6 7" id="KW-0067">ATP-binding</keyword>
<keyword evidence="7 8" id="KW-0133">Cell shape</keyword>
<dbReference type="Gene3D" id="3.40.50.720">
    <property type="entry name" value="NAD(P)-binding Rossmann-like Domain"/>
    <property type="match status" value="1"/>
</dbReference>
<dbReference type="HAMAP" id="MF_00639">
    <property type="entry name" value="MurD"/>
    <property type="match status" value="1"/>
</dbReference>
<dbReference type="GO" id="GO:0016874">
    <property type="term" value="F:ligase activity"/>
    <property type="evidence" value="ECO:0007669"/>
    <property type="project" value="UniProtKB-KW"/>
</dbReference>
<dbReference type="InterPro" id="IPR004101">
    <property type="entry name" value="Mur_ligase_C"/>
</dbReference>
<evidence type="ECO:0000256" key="3">
    <source>
        <dbReference type="ARBA" id="ARBA00022490"/>
    </source>
</evidence>
<dbReference type="InterPro" id="IPR036615">
    <property type="entry name" value="Mur_ligase_C_dom_sf"/>
</dbReference>
<dbReference type="Pfam" id="PF08245">
    <property type="entry name" value="Mur_ligase_M"/>
    <property type="match status" value="1"/>
</dbReference>
<dbReference type="SUPFAM" id="SSF53244">
    <property type="entry name" value="MurD-like peptide ligases, peptide-binding domain"/>
    <property type="match status" value="1"/>
</dbReference>
<evidence type="ECO:0000256" key="6">
    <source>
        <dbReference type="ARBA" id="ARBA00022840"/>
    </source>
</evidence>
<evidence type="ECO:0000313" key="11">
    <source>
        <dbReference type="EMBL" id="GAA0354378.1"/>
    </source>
</evidence>
<dbReference type="NCBIfam" id="TIGR01087">
    <property type="entry name" value="murD"/>
    <property type="match status" value="1"/>
</dbReference>
<feature type="domain" description="Mur ligase central" evidence="10">
    <location>
        <begin position="109"/>
        <end position="276"/>
    </location>
</feature>
<name>A0ABN0X3R9_9ALTE</name>
<dbReference type="InterPro" id="IPR005762">
    <property type="entry name" value="MurD"/>
</dbReference>
<keyword evidence="7 8" id="KW-0132">Cell division</keyword>
<dbReference type="PANTHER" id="PTHR43692:SF1">
    <property type="entry name" value="UDP-N-ACETYLMURAMOYLALANINE--D-GLUTAMATE LIGASE"/>
    <property type="match status" value="1"/>
</dbReference>
<sequence>MNYKLVDKQVAVVGLGLTGQSCVRFLLAQGAKVTAYDSRPHLDVQLPEDVEVHLGPFDANELSQAQLILLSPGLPLAAPAIQAVKAAGVEVIGDIELFARFNCKPVLAITGSNGKSTVTTLVRDMLQASGIKTAMGGNIGTPALDLLAQDYDVAVLELSSFQLETTYSLAPTAATILNISPDHLDRYADLAAYRQAKLRIYAQAALCVYSRLDALTRPEHSANLISFGLDSQADGLGYQSDSGWILNQGEALLNVHQCSLVGEHNLLNIQAAAALALAGGATTEGIRTACGSFKSLPHRCELVREHRGVRWVDDSKGTNIGATEAAINGLRGQVPGKLLLIAGGDGKGADFNELLPSLAKVDKLICLGKDGPAIAALKSGAELVDSMAKAVALADSLADSGDMVLLSPACASLDMFDNYHHRGQVFAQAVEALP</sequence>
<evidence type="ECO:0000256" key="4">
    <source>
        <dbReference type="ARBA" id="ARBA00022598"/>
    </source>
</evidence>
<keyword evidence="7 8" id="KW-0961">Cell wall biogenesis/degradation</keyword>
<keyword evidence="12" id="KW-1185">Reference proteome</keyword>
<dbReference type="Gene3D" id="3.90.190.20">
    <property type="entry name" value="Mur ligase, C-terminal domain"/>
    <property type="match status" value="1"/>
</dbReference>
<evidence type="ECO:0000256" key="8">
    <source>
        <dbReference type="RuleBase" id="RU003664"/>
    </source>
</evidence>
<comment type="caution">
    <text evidence="11">The sequence shown here is derived from an EMBL/GenBank/DDBJ whole genome shotgun (WGS) entry which is preliminary data.</text>
</comment>
<evidence type="ECO:0000259" key="10">
    <source>
        <dbReference type="Pfam" id="PF08245"/>
    </source>
</evidence>
<comment type="catalytic activity">
    <reaction evidence="7 8">
        <text>UDP-N-acetyl-alpha-D-muramoyl-L-alanine + D-glutamate + ATP = UDP-N-acetyl-alpha-D-muramoyl-L-alanyl-D-glutamate + ADP + phosphate + H(+)</text>
        <dbReference type="Rhea" id="RHEA:16429"/>
        <dbReference type="ChEBI" id="CHEBI:15378"/>
        <dbReference type="ChEBI" id="CHEBI:29986"/>
        <dbReference type="ChEBI" id="CHEBI:30616"/>
        <dbReference type="ChEBI" id="CHEBI:43474"/>
        <dbReference type="ChEBI" id="CHEBI:83898"/>
        <dbReference type="ChEBI" id="CHEBI:83900"/>
        <dbReference type="ChEBI" id="CHEBI:456216"/>
        <dbReference type="EC" id="6.3.2.9"/>
    </reaction>
</comment>
<dbReference type="Pfam" id="PF21799">
    <property type="entry name" value="MurD-like_N"/>
    <property type="match status" value="1"/>
</dbReference>
<reference evidence="11 12" key="1">
    <citation type="journal article" date="2019" name="Int. J. Syst. Evol. Microbiol.">
        <title>The Global Catalogue of Microorganisms (GCM) 10K type strain sequencing project: providing services to taxonomists for standard genome sequencing and annotation.</title>
        <authorList>
            <consortium name="The Broad Institute Genomics Platform"/>
            <consortium name="The Broad Institute Genome Sequencing Center for Infectious Disease"/>
            <person name="Wu L."/>
            <person name="Ma J."/>
        </authorList>
    </citation>
    <scope>NUCLEOTIDE SEQUENCE [LARGE SCALE GENOMIC DNA]</scope>
    <source>
        <strain evidence="11 12">JCM 13378</strain>
    </source>
</reference>
<comment type="similarity">
    <text evidence="7">Belongs to the MurCDEF family.</text>
</comment>
<dbReference type="InterPro" id="IPR013221">
    <property type="entry name" value="Mur_ligase_cen"/>
</dbReference>
<feature type="binding site" evidence="7">
    <location>
        <begin position="111"/>
        <end position="117"/>
    </location>
    <ligand>
        <name>ATP</name>
        <dbReference type="ChEBI" id="CHEBI:30616"/>
    </ligand>
</feature>
<evidence type="ECO:0000313" key="12">
    <source>
        <dbReference type="Proteomes" id="UP001501757"/>
    </source>
</evidence>
<dbReference type="Proteomes" id="UP001501757">
    <property type="component" value="Unassembled WGS sequence"/>
</dbReference>
<comment type="subcellular location">
    <subcellularLocation>
        <location evidence="1 7 8">Cytoplasm</location>
    </subcellularLocation>
</comment>
<dbReference type="Pfam" id="PF02875">
    <property type="entry name" value="Mur_ligase_C"/>
    <property type="match status" value="1"/>
</dbReference>
<comment type="function">
    <text evidence="7 8">Cell wall formation. Catalyzes the addition of glutamate to the nucleotide precursor UDP-N-acetylmuramoyl-L-alanine (UMA).</text>
</comment>
<proteinExistence type="inferred from homology"/>
<keyword evidence="7 8" id="KW-0573">Peptidoglycan synthesis</keyword>
<evidence type="ECO:0000259" key="9">
    <source>
        <dbReference type="Pfam" id="PF02875"/>
    </source>
</evidence>
<keyword evidence="7 8" id="KW-0131">Cell cycle</keyword>
<dbReference type="EMBL" id="BAAAEI010000008">
    <property type="protein sequence ID" value="GAA0354378.1"/>
    <property type="molecule type" value="Genomic_DNA"/>
</dbReference>
<dbReference type="EC" id="6.3.2.9" evidence="7 8"/>
<protein>
    <recommendedName>
        <fullName evidence="7 8">UDP-N-acetylmuramoylalanine--D-glutamate ligase</fullName>
        <ecNumber evidence="7 8">6.3.2.9</ecNumber>
    </recommendedName>
    <alternativeName>
        <fullName evidence="7">D-glutamic acid-adding enzyme</fullName>
    </alternativeName>
    <alternativeName>
        <fullName evidence="7">UDP-N-acetylmuramoyl-L-alanyl-D-glutamate synthetase</fullName>
    </alternativeName>
</protein>
<evidence type="ECO:0000256" key="5">
    <source>
        <dbReference type="ARBA" id="ARBA00022741"/>
    </source>
</evidence>
<organism evidence="11 12">
    <name type="scientific">Bowmanella denitrificans</name>
    <dbReference type="NCBI Taxonomy" id="366582"/>
    <lineage>
        <taxon>Bacteria</taxon>
        <taxon>Pseudomonadati</taxon>
        <taxon>Pseudomonadota</taxon>
        <taxon>Gammaproteobacteria</taxon>
        <taxon>Alteromonadales</taxon>
        <taxon>Alteromonadaceae</taxon>
        <taxon>Bowmanella</taxon>
    </lineage>
</organism>
<dbReference type="SUPFAM" id="SSF53623">
    <property type="entry name" value="MurD-like peptide ligases, catalytic domain"/>
    <property type="match status" value="1"/>
</dbReference>
<keyword evidence="3 7" id="KW-0963">Cytoplasm</keyword>
<keyword evidence="5 7" id="KW-0547">Nucleotide-binding</keyword>
<dbReference type="PROSITE" id="PS51257">
    <property type="entry name" value="PROKAR_LIPOPROTEIN"/>
    <property type="match status" value="1"/>
</dbReference>
<feature type="domain" description="Mur ligase C-terminal" evidence="9">
    <location>
        <begin position="298"/>
        <end position="410"/>
    </location>
</feature>
<dbReference type="InterPro" id="IPR036565">
    <property type="entry name" value="Mur-like_cat_sf"/>
</dbReference>
<dbReference type="PANTHER" id="PTHR43692">
    <property type="entry name" value="UDP-N-ACETYLMURAMOYLALANINE--D-GLUTAMATE LIGASE"/>
    <property type="match status" value="1"/>
</dbReference>
<dbReference type="SUPFAM" id="SSF51984">
    <property type="entry name" value="MurCD N-terminal domain"/>
    <property type="match status" value="1"/>
</dbReference>